<dbReference type="SUPFAM" id="SSF51735">
    <property type="entry name" value="NAD(P)-binding Rossmann-fold domains"/>
    <property type="match status" value="1"/>
</dbReference>
<keyword evidence="6" id="KW-0520">NAD</keyword>
<feature type="binding site" evidence="6">
    <location>
        <position position="314"/>
    </location>
    <ligand>
        <name>NAD(+)</name>
        <dbReference type="ChEBI" id="CHEBI:57540"/>
    </ligand>
</feature>
<dbReference type="RefSeq" id="WP_089760800.1">
    <property type="nucleotide sequence ID" value="NZ_BKAT01000009.1"/>
</dbReference>
<dbReference type="InterPro" id="IPR020831">
    <property type="entry name" value="GlycerAld/Erythrose_P_DH"/>
</dbReference>
<evidence type="ECO:0000256" key="5">
    <source>
        <dbReference type="PIRSR" id="PIRSR000149-2"/>
    </source>
</evidence>
<dbReference type="STRING" id="408074.SAMN05660909_01803"/>
<evidence type="ECO:0000256" key="2">
    <source>
        <dbReference type="ARBA" id="ARBA00011881"/>
    </source>
</evidence>
<evidence type="ECO:0000256" key="7">
    <source>
        <dbReference type="PIRSR" id="PIRSR000149-4"/>
    </source>
</evidence>
<dbReference type="GO" id="GO:0016620">
    <property type="term" value="F:oxidoreductase activity, acting on the aldehyde or oxo group of donors, NAD or NADP as acceptor"/>
    <property type="evidence" value="ECO:0007669"/>
    <property type="project" value="InterPro"/>
</dbReference>
<feature type="binding site" evidence="6">
    <location>
        <position position="33"/>
    </location>
    <ligand>
        <name>NAD(+)</name>
        <dbReference type="ChEBI" id="CHEBI:57540"/>
    </ligand>
</feature>
<dbReference type="PIRSF" id="PIRSF000149">
    <property type="entry name" value="GAP_DH"/>
    <property type="match status" value="1"/>
</dbReference>
<dbReference type="FunFam" id="3.30.360.10:FF:000002">
    <property type="entry name" value="Glyceraldehyde-3-phosphate dehydrogenase"/>
    <property type="match status" value="1"/>
</dbReference>
<dbReference type="EC" id="1.2.1.-" evidence="9"/>
<proteinExistence type="inferred from homology"/>
<evidence type="ECO:0000313" key="12">
    <source>
        <dbReference type="Proteomes" id="UP000199656"/>
    </source>
</evidence>
<comment type="subunit">
    <text evidence="2">Homotetramer.</text>
</comment>
<dbReference type="OrthoDB" id="9803304at2"/>
<dbReference type="PANTHER" id="PTHR43148">
    <property type="entry name" value="GLYCERALDEHYDE-3-PHOSPHATE DEHYDROGENASE 2"/>
    <property type="match status" value="1"/>
</dbReference>
<evidence type="ECO:0000256" key="3">
    <source>
        <dbReference type="ARBA" id="ARBA00023002"/>
    </source>
</evidence>
<feature type="binding site" evidence="5">
    <location>
        <position position="233"/>
    </location>
    <ligand>
        <name>D-glyceraldehyde 3-phosphate</name>
        <dbReference type="ChEBI" id="CHEBI:59776"/>
    </ligand>
</feature>
<protein>
    <recommendedName>
        <fullName evidence="9">Glyceraldehyde-3-phosphate dehydrogenase</fullName>
        <ecNumber evidence="9">1.2.1.-</ecNumber>
    </recommendedName>
</protein>
<evidence type="ECO:0000259" key="10">
    <source>
        <dbReference type="SMART" id="SM00846"/>
    </source>
</evidence>
<dbReference type="CDD" id="cd18126">
    <property type="entry name" value="GAPDH_I_C"/>
    <property type="match status" value="1"/>
</dbReference>
<dbReference type="PROSITE" id="PS00071">
    <property type="entry name" value="GAPDH"/>
    <property type="match status" value="1"/>
</dbReference>
<dbReference type="InterPro" id="IPR020829">
    <property type="entry name" value="GlycerAld_3-P_DH_cat"/>
</dbReference>
<dbReference type="SUPFAM" id="SSF55347">
    <property type="entry name" value="Glyceraldehyde-3-phosphate dehydrogenase-like, C-terminal domain"/>
    <property type="match status" value="1"/>
</dbReference>
<feature type="binding site" evidence="6">
    <location>
        <position position="119"/>
    </location>
    <ligand>
        <name>NAD(+)</name>
        <dbReference type="ChEBI" id="CHEBI:57540"/>
    </ligand>
</feature>
<dbReference type="EMBL" id="FNRL01000006">
    <property type="protein sequence ID" value="SEA40111.1"/>
    <property type="molecule type" value="Genomic_DNA"/>
</dbReference>
<dbReference type="GO" id="GO:0051287">
    <property type="term" value="F:NAD binding"/>
    <property type="evidence" value="ECO:0007669"/>
    <property type="project" value="InterPro"/>
</dbReference>
<dbReference type="Pfam" id="PF00044">
    <property type="entry name" value="Gp_dh_N"/>
    <property type="match status" value="1"/>
</dbReference>
<dbReference type="AlphaFoldDB" id="A0A1H4AW47"/>
<dbReference type="Proteomes" id="UP000199656">
    <property type="component" value="Unassembled WGS sequence"/>
</dbReference>
<evidence type="ECO:0000256" key="8">
    <source>
        <dbReference type="RuleBase" id="RU000397"/>
    </source>
</evidence>
<evidence type="ECO:0000313" key="11">
    <source>
        <dbReference type="EMBL" id="SEA40111.1"/>
    </source>
</evidence>
<sequence length="333" mass="36455">MIKVAINGFGRIGRMTFRKLFGNNEVEVVALNDLSTPEMLAYLLKYDSIHGVFPYTVSSTEKALTVDGKEVAVYAERNPENLPWKALDIDVVLECTGIFESKEKAALHLKAGARKVIVSAPSDKNVKTIVYNVNHQLLNKEDVLISAASCTTNCLAPMAKVLNDRFGIITGQMNTIHAYTNSQPLMDTPDPKNGFRKSRAAADSIVPYTTGAAKAIGLVIPELNGKLDGSSQRVPVHTGSVVELYTLLSKETSEKEVNEVMKAAANESYGYNEDPIVSQDIVGMSYGSLFDATQTKITGIGDKQLVKSVSWYDNEMSFVSQLTRLLIYFGNIK</sequence>
<comment type="similarity">
    <text evidence="1 8">Belongs to the glyceraldehyde-3-phosphate dehydrogenase family.</text>
</comment>
<keyword evidence="6" id="KW-0547">Nucleotide-binding</keyword>
<dbReference type="InterPro" id="IPR020830">
    <property type="entry name" value="GlycerAld_3-P_DH_AS"/>
</dbReference>
<feature type="active site" description="Nucleophile" evidence="4">
    <location>
        <position position="150"/>
    </location>
</feature>
<dbReference type="SMART" id="SM00846">
    <property type="entry name" value="Gp_dh_N"/>
    <property type="match status" value="1"/>
</dbReference>
<dbReference type="CDD" id="cd05214">
    <property type="entry name" value="GAPDH_I_N"/>
    <property type="match status" value="1"/>
</dbReference>
<gene>
    <name evidence="11" type="ORF">SAMN05660909_01803</name>
</gene>
<dbReference type="Pfam" id="PF02800">
    <property type="entry name" value="Gp_dh_C"/>
    <property type="match status" value="1"/>
</dbReference>
<dbReference type="GO" id="GO:0050661">
    <property type="term" value="F:NADP binding"/>
    <property type="evidence" value="ECO:0007669"/>
    <property type="project" value="InterPro"/>
</dbReference>
<feature type="binding site" evidence="6">
    <location>
        <begin position="11"/>
        <end position="12"/>
    </location>
    <ligand>
        <name>NAD(+)</name>
        <dbReference type="ChEBI" id="CHEBI:57540"/>
    </ligand>
</feature>
<evidence type="ECO:0000256" key="6">
    <source>
        <dbReference type="PIRSR" id="PIRSR000149-3"/>
    </source>
</evidence>
<dbReference type="Gene3D" id="3.40.50.720">
    <property type="entry name" value="NAD(P)-binding Rossmann-like Domain"/>
    <property type="match status" value="1"/>
</dbReference>
<feature type="domain" description="Glyceraldehyde 3-phosphate dehydrogenase NAD(P) binding" evidence="10">
    <location>
        <begin position="2"/>
        <end position="150"/>
    </location>
</feature>
<organism evidence="11 12">
    <name type="scientific">Chitinophaga terrae</name>
    <name type="common">ex Kim and Jung 2007</name>
    <dbReference type="NCBI Taxonomy" id="408074"/>
    <lineage>
        <taxon>Bacteria</taxon>
        <taxon>Pseudomonadati</taxon>
        <taxon>Bacteroidota</taxon>
        <taxon>Chitinophagia</taxon>
        <taxon>Chitinophagales</taxon>
        <taxon>Chitinophagaceae</taxon>
        <taxon>Chitinophaga</taxon>
    </lineage>
</organism>
<dbReference type="Gene3D" id="3.30.360.10">
    <property type="entry name" value="Dihydrodipicolinate Reductase, domain 2"/>
    <property type="match status" value="1"/>
</dbReference>
<dbReference type="PRINTS" id="PR00078">
    <property type="entry name" value="G3PDHDRGNASE"/>
</dbReference>
<keyword evidence="12" id="KW-1185">Reference proteome</keyword>
<dbReference type="InterPro" id="IPR020828">
    <property type="entry name" value="GlycerAld_3-P_DH_NAD(P)-bd"/>
</dbReference>
<evidence type="ECO:0000256" key="9">
    <source>
        <dbReference type="RuleBase" id="RU361160"/>
    </source>
</evidence>
<feature type="binding site" evidence="5">
    <location>
        <begin position="210"/>
        <end position="211"/>
    </location>
    <ligand>
        <name>D-glyceraldehyde 3-phosphate</name>
        <dbReference type="ChEBI" id="CHEBI:59776"/>
    </ligand>
</feature>
<feature type="binding site" evidence="5">
    <location>
        <begin position="149"/>
        <end position="151"/>
    </location>
    <ligand>
        <name>D-glyceraldehyde 3-phosphate</name>
        <dbReference type="ChEBI" id="CHEBI:59776"/>
    </ligand>
</feature>
<feature type="binding site" evidence="6">
    <location>
        <position position="77"/>
    </location>
    <ligand>
        <name>NAD(+)</name>
        <dbReference type="ChEBI" id="CHEBI:57540"/>
    </ligand>
</feature>
<reference evidence="12" key="1">
    <citation type="submission" date="2016-10" db="EMBL/GenBank/DDBJ databases">
        <authorList>
            <person name="Varghese N."/>
            <person name="Submissions S."/>
        </authorList>
    </citation>
    <scope>NUCLEOTIDE SEQUENCE [LARGE SCALE GENOMIC DNA]</scope>
    <source>
        <strain evidence="12">DSM 23920</strain>
    </source>
</reference>
<evidence type="ECO:0000256" key="1">
    <source>
        <dbReference type="ARBA" id="ARBA00007406"/>
    </source>
</evidence>
<feature type="site" description="Activates thiol group during catalysis" evidence="7">
    <location>
        <position position="177"/>
    </location>
</feature>
<feature type="binding site" evidence="5">
    <location>
        <position position="180"/>
    </location>
    <ligand>
        <name>D-glyceraldehyde 3-phosphate</name>
        <dbReference type="ChEBI" id="CHEBI:59776"/>
    </ligand>
</feature>
<dbReference type="NCBIfam" id="TIGR01534">
    <property type="entry name" value="GAPDH-I"/>
    <property type="match status" value="1"/>
</dbReference>
<evidence type="ECO:0000256" key="4">
    <source>
        <dbReference type="PIRSR" id="PIRSR000149-1"/>
    </source>
</evidence>
<dbReference type="InterPro" id="IPR006424">
    <property type="entry name" value="Glyceraldehyde-3-P_DH_1"/>
</dbReference>
<keyword evidence="3 9" id="KW-0560">Oxidoreductase</keyword>
<dbReference type="FunFam" id="3.40.50.720:FF:000001">
    <property type="entry name" value="Glyceraldehyde-3-phosphate dehydrogenase"/>
    <property type="match status" value="1"/>
</dbReference>
<accession>A0A1H4AW47</accession>
<dbReference type="GO" id="GO:0006006">
    <property type="term" value="P:glucose metabolic process"/>
    <property type="evidence" value="ECO:0007669"/>
    <property type="project" value="InterPro"/>
</dbReference>
<dbReference type="InterPro" id="IPR036291">
    <property type="entry name" value="NAD(P)-bd_dom_sf"/>
</dbReference>
<name>A0A1H4AW47_9BACT</name>